<dbReference type="Proteomes" id="UP000664859">
    <property type="component" value="Unassembled WGS sequence"/>
</dbReference>
<dbReference type="GO" id="GO:0005524">
    <property type="term" value="F:ATP binding"/>
    <property type="evidence" value="ECO:0007669"/>
    <property type="project" value="UniProtKB-KW"/>
</dbReference>
<evidence type="ECO:0000256" key="2">
    <source>
        <dbReference type="ARBA" id="ARBA00022679"/>
    </source>
</evidence>
<dbReference type="EMBL" id="JAFCMP010000541">
    <property type="protein sequence ID" value="KAG5176087.1"/>
    <property type="molecule type" value="Genomic_DNA"/>
</dbReference>
<keyword evidence="5" id="KW-0067">ATP-binding</keyword>
<name>A0A835YIP8_9STRA</name>
<evidence type="ECO:0000313" key="9">
    <source>
        <dbReference type="Proteomes" id="UP000664859"/>
    </source>
</evidence>
<gene>
    <name evidence="8" type="ORF">JKP88DRAFT_171710</name>
</gene>
<accession>A0A835YIP8</accession>
<comment type="caution">
    <text evidence="8">The sequence shown here is derived from an EMBL/GenBank/DDBJ whole genome shotgun (WGS) entry which is preliminary data.</text>
</comment>
<dbReference type="Gene3D" id="1.10.510.10">
    <property type="entry name" value="Transferase(Phosphotransferase) domain 1"/>
    <property type="match status" value="1"/>
</dbReference>
<feature type="compositionally biased region" description="Basic residues" evidence="6">
    <location>
        <begin position="1"/>
        <end position="17"/>
    </location>
</feature>
<dbReference type="InterPro" id="IPR000719">
    <property type="entry name" value="Prot_kinase_dom"/>
</dbReference>
<feature type="region of interest" description="Disordered" evidence="6">
    <location>
        <begin position="1"/>
        <end position="37"/>
    </location>
</feature>
<keyword evidence="1" id="KW-0723">Serine/threonine-protein kinase</keyword>
<dbReference type="Pfam" id="PF00069">
    <property type="entry name" value="Pkinase"/>
    <property type="match status" value="1"/>
</dbReference>
<evidence type="ECO:0000256" key="6">
    <source>
        <dbReference type="SAM" id="MobiDB-lite"/>
    </source>
</evidence>
<keyword evidence="9" id="KW-1185">Reference proteome</keyword>
<dbReference type="InterPro" id="IPR011009">
    <property type="entry name" value="Kinase-like_dom_sf"/>
</dbReference>
<evidence type="ECO:0000256" key="1">
    <source>
        <dbReference type="ARBA" id="ARBA00022527"/>
    </source>
</evidence>
<dbReference type="PANTHER" id="PTHR24351">
    <property type="entry name" value="RIBOSOMAL PROTEIN S6 KINASE"/>
    <property type="match status" value="1"/>
</dbReference>
<dbReference type="PROSITE" id="PS50011">
    <property type="entry name" value="PROTEIN_KINASE_DOM"/>
    <property type="match status" value="1"/>
</dbReference>
<dbReference type="AlphaFoldDB" id="A0A835YIP8"/>
<protein>
    <recommendedName>
        <fullName evidence="7">Protein kinase domain-containing protein</fullName>
    </recommendedName>
</protein>
<sequence length="110" mass="12602">MCHHTLRRASRRRRRRSVMGTRGYMAPEVANMAGTPRSERAGYTRAVDWWSLGATTFKLLTGERPFTRPRKRDGGDGDRPQLRRCNSDPEPSPPLVFPFFVLPDAKVRTC</sequence>
<evidence type="ECO:0000313" key="8">
    <source>
        <dbReference type="EMBL" id="KAG5176087.1"/>
    </source>
</evidence>
<evidence type="ECO:0000256" key="5">
    <source>
        <dbReference type="ARBA" id="ARBA00022840"/>
    </source>
</evidence>
<reference evidence="8" key="1">
    <citation type="submission" date="2021-02" db="EMBL/GenBank/DDBJ databases">
        <title>First Annotated Genome of the Yellow-green Alga Tribonema minus.</title>
        <authorList>
            <person name="Mahan K.M."/>
        </authorList>
    </citation>
    <scope>NUCLEOTIDE SEQUENCE</scope>
    <source>
        <strain evidence="8">UTEX B ZZ1240</strain>
    </source>
</reference>
<evidence type="ECO:0000256" key="4">
    <source>
        <dbReference type="ARBA" id="ARBA00022777"/>
    </source>
</evidence>
<dbReference type="SUPFAM" id="SSF56112">
    <property type="entry name" value="Protein kinase-like (PK-like)"/>
    <property type="match status" value="1"/>
</dbReference>
<organism evidence="8 9">
    <name type="scientific">Tribonema minus</name>
    <dbReference type="NCBI Taxonomy" id="303371"/>
    <lineage>
        <taxon>Eukaryota</taxon>
        <taxon>Sar</taxon>
        <taxon>Stramenopiles</taxon>
        <taxon>Ochrophyta</taxon>
        <taxon>PX clade</taxon>
        <taxon>Xanthophyceae</taxon>
        <taxon>Tribonematales</taxon>
        <taxon>Tribonemataceae</taxon>
        <taxon>Tribonema</taxon>
    </lineage>
</organism>
<feature type="region of interest" description="Disordered" evidence="6">
    <location>
        <begin position="62"/>
        <end position="94"/>
    </location>
</feature>
<dbReference type="OrthoDB" id="354826at2759"/>
<keyword evidence="4" id="KW-0418">Kinase</keyword>
<feature type="domain" description="Protein kinase" evidence="7">
    <location>
        <begin position="1"/>
        <end position="110"/>
    </location>
</feature>
<evidence type="ECO:0000259" key="7">
    <source>
        <dbReference type="PROSITE" id="PS50011"/>
    </source>
</evidence>
<keyword evidence="3" id="KW-0547">Nucleotide-binding</keyword>
<keyword evidence="2" id="KW-0808">Transferase</keyword>
<feature type="compositionally biased region" description="Basic and acidic residues" evidence="6">
    <location>
        <begin position="72"/>
        <end position="87"/>
    </location>
</feature>
<proteinExistence type="predicted"/>
<dbReference type="GO" id="GO:0004674">
    <property type="term" value="F:protein serine/threonine kinase activity"/>
    <property type="evidence" value="ECO:0007669"/>
    <property type="project" value="UniProtKB-KW"/>
</dbReference>
<evidence type="ECO:0000256" key="3">
    <source>
        <dbReference type="ARBA" id="ARBA00022741"/>
    </source>
</evidence>